<dbReference type="PANTHER" id="PTHR15725">
    <property type="entry name" value="ZN-FINGER, C-X8-C-X5-C-X3-H TYPE-CONTAINING"/>
    <property type="match status" value="1"/>
</dbReference>
<keyword evidence="1 6" id="KW-0479">Metal-binding</keyword>
<protein>
    <submittedName>
        <fullName evidence="8">Zinc finger CCCH domain-containing protein 19</fullName>
    </submittedName>
</protein>
<sequence>MDPLIPLSRILSSHLLYCPRKMEDELQKRNTDCVYFLASPLTCKKGMDCEYRHSEGARLNPRDCWYWLSGSCLNPACAFRHPVGWGDWYSGDDRKAMPIPKVQPVGGLMHD</sequence>
<evidence type="ECO:0000256" key="5">
    <source>
        <dbReference type="ARBA" id="ARBA00023125"/>
    </source>
</evidence>
<comment type="caution">
    <text evidence="8">The sequence shown here is derived from an EMBL/GenBank/DDBJ whole genome shotgun (WGS) entry which is preliminary data.</text>
</comment>
<dbReference type="OrthoDB" id="5395350at2759"/>
<dbReference type="InterPro" id="IPR000571">
    <property type="entry name" value="Znf_CCCH"/>
</dbReference>
<dbReference type="Gene3D" id="4.10.1000.10">
    <property type="entry name" value="Zinc finger, CCCH-type"/>
    <property type="match status" value="1"/>
</dbReference>
<evidence type="ECO:0000256" key="2">
    <source>
        <dbReference type="ARBA" id="ARBA00022737"/>
    </source>
</evidence>
<dbReference type="InterPro" id="IPR041686">
    <property type="entry name" value="Znf-CCCH_3"/>
</dbReference>
<keyword evidence="2" id="KW-0677">Repeat</keyword>
<feature type="zinc finger region" description="C3H1-type" evidence="6">
    <location>
        <begin position="27"/>
        <end position="56"/>
    </location>
</feature>
<dbReference type="GO" id="GO:0003677">
    <property type="term" value="F:DNA binding"/>
    <property type="evidence" value="ECO:0007669"/>
    <property type="project" value="UniProtKB-KW"/>
</dbReference>
<dbReference type="PROSITE" id="PS50103">
    <property type="entry name" value="ZF_C3H1"/>
    <property type="match status" value="2"/>
</dbReference>
<dbReference type="PANTHER" id="PTHR15725:SF0">
    <property type="entry name" value="ZINC FINGER CCCH DOMAIN-CONTAINING PROTEIN 32-LIKE"/>
    <property type="match status" value="1"/>
</dbReference>
<evidence type="ECO:0000256" key="3">
    <source>
        <dbReference type="ARBA" id="ARBA00022771"/>
    </source>
</evidence>
<proteinExistence type="predicted"/>
<dbReference type="EMBL" id="QGNW01000032">
    <property type="protein sequence ID" value="RVX10988.1"/>
    <property type="molecule type" value="Genomic_DNA"/>
</dbReference>
<dbReference type="SMART" id="SM00356">
    <property type="entry name" value="ZnF_C3H1"/>
    <property type="match status" value="2"/>
</dbReference>
<evidence type="ECO:0000256" key="4">
    <source>
        <dbReference type="ARBA" id="ARBA00022833"/>
    </source>
</evidence>
<evidence type="ECO:0000256" key="6">
    <source>
        <dbReference type="PROSITE-ProRule" id="PRU00723"/>
    </source>
</evidence>
<evidence type="ECO:0000313" key="8">
    <source>
        <dbReference type="EMBL" id="RVX10988.1"/>
    </source>
</evidence>
<evidence type="ECO:0000313" key="9">
    <source>
        <dbReference type="Proteomes" id="UP000288805"/>
    </source>
</evidence>
<dbReference type="FunFam" id="4.10.1000.10:FF:000021">
    <property type="entry name" value="Zinc finger CCCH domain-containing protein 17"/>
    <property type="match status" value="1"/>
</dbReference>
<accession>A0A438JPU3</accession>
<keyword evidence="3 6" id="KW-0863">Zinc-finger</keyword>
<gene>
    <name evidence="8" type="primary">Os02g0831100</name>
    <name evidence="8" type="ORF">CK203_013285</name>
</gene>
<feature type="domain" description="C3H1-type" evidence="7">
    <location>
        <begin position="58"/>
        <end position="84"/>
    </location>
</feature>
<organism evidence="8 9">
    <name type="scientific">Vitis vinifera</name>
    <name type="common">Grape</name>
    <dbReference type="NCBI Taxonomy" id="29760"/>
    <lineage>
        <taxon>Eukaryota</taxon>
        <taxon>Viridiplantae</taxon>
        <taxon>Streptophyta</taxon>
        <taxon>Embryophyta</taxon>
        <taxon>Tracheophyta</taxon>
        <taxon>Spermatophyta</taxon>
        <taxon>Magnoliopsida</taxon>
        <taxon>eudicotyledons</taxon>
        <taxon>Gunneridae</taxon>
        <taxon>Pentapetalae</taxon>
        <taxon>rosids</taxon>
        <taxon>Vitales</taxon>
        <taxon>Vitaceae</taxon>
        <taxon>Viteae</taxon>
        <taxon>Vitis</taxon>
    </lineage>
</organism>
<feature type="zinc finger region" description="C3H1-type" evidence="6">
    <location>
        <begin position="58"/>
        <end position="84"/>
    </location>
</feature>
<dbReference type="AlphaFoldDB" id="A0A438JPU3"/>
<name>A0A438JPU3_VITVI</name>
<evidence type="ECO:0000256" key="1">
    <source>
        <dbReference type="ARBA" id="ARBA00022723"/>
    </source>
</evidence>
<keyword evidence="4 6" id="KW-0862">Zinc</keyword>
<dbReference type="Pfam" id="PF15663">
    <property type="entry name" value="zf-CCCH_3"/>
    <property type="match status" value="1"/>
</dbReference>
<dbReference type="GO" id="GO:0008270">
    <property type="term" value="F:zinc ion binding"/>
    <property type="evidence" value="ECO:0007669"/>
    <property type="project" value="UniProtKB-KW"/>
</dbReference>
<dbReference type="Proteomes" id="UP000288805">
    <property type="component" value="Unassembled WGS sequence"/>
</dbReference>
<evidence type="ECO:0000259" key="7">
    <source>
        <dbReference type="PROSITE" id="PS50103"/>
    </source>
</evidence>
<reference evidence="8 9" key="1">
    <citation type="journal article" date="2018" name="PLoS Genet.">
        <title>Population sequencing reveals clonal diversity and ancestral inbreeding in the grapevine cultivar Chardonnay.</title>
        <authorList>
            <person name="Roach M.J."/>
            <person name="Johnson D.L."/>
            <person name="Bohlmann J."/>
            <person name="van Vuuren H.J."/>
            <person name="Jones S.J."/>
            <person name="Pretorius I.S."/>
            <person name="Schmidt S.A."/>
            <person name="Borneman A.R."/>
        </authorList>
    </citation>
    <scope>NUCLEOTIDE SEQUENCE [LARGE SCALE GENOMIC DNA]</scope>
    <source>
        <strain evidence="9">cv. Chardonnay</strain>
        <tissue evidence="8">Leaf</tissue>
    </source>
</reference>
<keyword evidence="5" id="KW-0238">DNA-binding</keyword>
<feature type="domain" description="C3H1-type" evidence="7">
    <location>
        <begin position="27"/>
        <end position="56"/>
    </location>
</feature>